<reference evidence="2" key="1">
    <citation type="submission" date="2017-05" db="UniProtKB">
        <authorList>
            <consortium name="EnsemblMetazoa"/>
        </authorList>
    </citation>
    <scope>IDENTIFICATION</scope>
</reference>
<dbReference type="AlphaFoldDB" id="A0A1X7TP17"/>
<dbReference type="InParanoid" id="A0A1X7TP17"/>
<name>A0A1X7TP17_AMPQE</name>
<feature type="compositionally biased region" description="Pro residues" evidence="1">
    <location>
        <begin position="204"/>
        <end position="214"/>
    </location>
</feature>
<evidence type="ECO:0000313" key="2">
    <source>
        <dbReference type="EnsemblMetazoa" id="Aqu2.1.16447_001"/>
    </source>
</evidence>
<accession>A0A1X7TP17</accession>
<feature type="region of interest" description="Disordered" evidence="1">
    <location>
        <begin position="126"/>
        <end position="145"/>
    </location>
</feature>
<dbReference type="EnsemblMetazoa" id="Aqu2.1.16447_001">
    <property type="protein sequence ID" value="Aqu2.1.16447_001"/>
    <property type="gene ID" value="Aqu2.1.16447"/>
</dbReference>
<evidence type="ECO:0000256" key="1">
    <source>
        <dbReference type="SAM" id="MobiDB-lite"/>
    </source>
</evidence>
<sequence length="214" mass="22809">MQMEGVKKAARNAIRVNNHALSSALKKSPTYFQPILEKFAAQKPGIISEEEKDSYLDTYSGQSLQFRAGQLVASLQATVGVKPSTLDDILCILHENGAIVVQEAAKKIAKDYGLKLPKYDCLRSQKKTSRPIPAGNTETRVANEVANDTIATDDSSGAEEPDSPPVSNAGEERQLNCSDDGGQLRQRPSAAPSNESSGTEGADKPPPPSNPSSS</sequence>
<proteinExistence type="predicted"/>
<organism evidence="2">
    <name type="scientific">Amphimedon queenslandica</name>
    <name type="common">Sponge</name>
    <dbReference type="NCBI Taxonomy" id="400682"/>
    <lineage>
        <taxon>Eukaryota</taxon>
        <taxon>Metazoa</taxon>
        <taxon>Porifera</taxon>
        <taxon>Demospongiae</taxon>
        <taxon>Heteroscleromorpha</taxon>
        <taxon>Haplosclerida</taxon>
        <taxon>Niphatidae</taxon>
        <taxon>Amphimedon</taxon>
    </lineage>
</organism>
<protein>
    <submittedName>
        <fullName evidence="2">Uncharacterized protein</fullName>
    </submittedName>
</protein>
<feature type="region of interest" description="Disordered" evidence="1">
    <location>
        <begin position="151"/>
        <end position="214"/>
    </location>
</feature>